<dbReference type="EMBL" id="CM004469">
    <property type="protein sequence ID" value="OCT93343.1"/>
    <property type="molecule type" value="Genomic_DNA"/>
</dbReference>
<name>A0A974DK70_XENLA</name>
<proteinExistence type="predicted"/>
<evidence type="ECO:0000313" key="1">
    <source>
        <dbReference type="EMBL" id="OCT93343.1"/>
    </source>
</evidence>
<reference evidence="2" key="1">
    <citation type="journal article" date="2016" name="Nature">
        <title>Genome evolution in the allotetraploid frog Xenopus laevis.</title>
        <authorList>
            <person name="Session A.M."/>
            <person name="Uno Y."/>
            <person name="Kwon T."/>
            <person name="Chapman J.A."/>
            <person name="Toyoda A."/>
            <person name="Takahashi S."/>
            <person name="Fukui A."/>
            <person name="Hikosaka A."/>
            <person name="Suzuki A."/>
            <person name="Kondo M."/>
            <person name="van Heeringen S.J."/>
            <person name="Quigley I."/>
            <person name="Heinz S."/>
            <person name="Ogino H."/>
            <person name="Ochi H."/>
            <person name="Hellsten U."/>
            <person name="Lyons J.B."/>
            <person name="Simakov O."/>
            <person name="Putnam N."/>
            <person name="Stites J."/>
            <person name="Kuroki Y."/>
            <person name="Tanaka T."/>
            <person name="Michiue T."/>
            <person name="Watanabe M."/>
            <person name="Bogdanovic O."/>
            <person name="Lister R."/>
            <person name="Georgiou G."/>
            <person name="Paranjpe S.S."/>
            <person name="van Kruijsbergen I."/>
            <person name="Shu S."/>
            <person name="Carlson J."/>
            <person name="Kinoshita T."/>
            <person name="Ohta Y."/>
            <person name="Mawaribuchi S."/>
            <person name="Jenkins J."/>
            <person name="Grimwood J."/>
            <person name="Schmutz J."/>
            <person name="Mitros T."/>
            <person name="Mozaffari S.V."/>
            <person name="Suzuki Y."/>
            <person name="Haramoto Y."/>
            <person name="Yamamoto T.S."/>
            <person name="Takagi C."/>
            <person name="Heald R."/>
            <person name="Miller K."/>
            <person name="Haudenschild C."/>
            <person name="Kitzman J."/>
            <person name="Nakayama T."/>
            <person name="Izutsu Y."/>
            <person name="Robert J."/>
            <person name="Fortriede J."/>
            <person name="Burns K."/>
            <person name="Lotay V."/>
            <person name="Karimi K."/>
            <person name="Yasuoka Y."/>
            <person name="Dichmann D.S."/>
            <person name="Flajnik M.F."/>
            <person name="Houston D.W."/>
            <person name="Shendure J."/>
            <person name="DuPasquier L."/>
            <person name="Vize P.D."/>
            <person name="Zorn A.M."/>
            <person name="Ito M."/>
            <person name="Marcotte E.M."/>
            <person name="Wallingford J.B."/>
            <person name="Ito Y."/>
            <person name="Asashima M."/>
            <person name="Ueno N."/>
            <person name="Matsuda Y."/>
            <person name="Veenstra G.J."/>
            <person name="Fujiyama A."/>
            <person name="Harland R.M."/>
            <person name="Taira M."/>
            <person name="Rokhsar D.S."/>
        </authorList>
    </citation>
    <scope>NUCLEOTIDE SEQUENCE [LARGE SCALE GENOMIC DNA]</scope>
    <source>
        <strain evidence="2">J</strain>
    </source>
</reference>
<dbReference type="Proteomes" id="UP000694892">
    <property type="component" value="Chromosome 2S"/>
</dbReference>
<gene>
    <name evidence="1" type="ORF">XELAEV_18016411mg</name>
</gene>
<organism evidence="1 2">
    <name type="scientific">Xenopus laevis</name>
    <name type="common">African clawed frog</name>
    <dbReference type="NCBI Taxonomy" id="8355"/>
    <lineage>
        <taxon>Eukaryota</taxon>
        <taxon>Metazoa</taxon>
        <taxon>Chordata</taxon>
        <taxon>Craniata</taxon>
        <taxon>Vertebrata</taxon>
        <taxon>Euteleostomi</taxon>
        <taxon>Amphibia</taxon>
        <taxon>Batrachia</taxon>
        <taxon>Anura</taxon>
        <taxon>Pipoidea</taxon>
        <taxon>Pipidae</taxon>
        <taxon>Xenopodinae</taxon>
        <taxon>Xenopus</taxon>
        <taxon>Xenopus</taxon>
    </lineage>
</organism>
<protein>
    <submittedName>
        <fullName evidence="1">Uncharacterized protein</fullName>
    </submittedName>
</protein>
<sequence length="71" mass="7899">MIKMSVYDLLSCNENNCTTALSLLKPFWIQSCAIKSSLRHPMVSLPEIQNINRVGGPWATCPCCGLLLAFR</sequence>
<dbReference type="AlphaFoldDB" id="A0A974DK70"/>
<accession>A0A974DK70</accession>
<evidence type="ECO:0000313" key="2">
    <source>
        <dbReference type="Proteomes" id="UP000694892"/>
    </source>
</evidence>